<comment type="caution">
    <text evidence="10">Lacks conserved residue(s) required for the propagation of feature annotation.</text>
</comment>
<dbReference type="InterPro" id="IPR004520">
    <property type="entry name" value="GTPase_MnmE"/>
</dbReference>
<feature type="binding site" evidence="10">
    <location>
        <begin position="237"/>
        <end position="242"/>
    </location>
    <ligand>
        <name>GTP</name>
        <dbReference type="ChEBI" id="CHEBI:37565"/>
    </ligand>
</feature>
<keyword evidence="5 10" id="KW-0547">Nucleotide-binding</keyword>
<dbReference type="Pfam" id="PF01926">
    <property type="entry name" value="MMR_HSR1"/>
    <property type="match status" value="1"/>
</dbReference>
<evidence type="ECO:0000256" key="3">
    <source>
        <dbReference type="ARBA" id="ARBA00022694"/>
    </source>
</evidence>
<evidence type="ECO:0000256" key="10">
    <source>
        <dbReference type="HAMAP-Rule" id="MF_00379"/>
    </source>
</evidence>
<keyword evidence="7 10" id="KW-0460">Magnesium</keyword>
<feature type="binding site" evidence="10">
    <location>
        <position position="237"/>
    </location>
    <ligand>
        <name>K(+)</name>
        <dbReference type="ChEBI" id="CHEBI:29103"/>
    </ligand>
</feature>
<feature type="binding site" evidence="10">
    <location>
        <begin position="256"/>
        <end position="262"/>
    </location>
    <ligand>
        <name>GTP</name>
        <dbReference type="ChEBI" id="CHEBI:37565"/>
    </ligand>
</feature>
<evidence type="ECO:0000256" key="7">
    <source>
        <dbReference type="ARBA" id="ARBA00022842"/>
    </source>
</evidence>
<evidence type="ECO:0000313" key="14">
    <source>
        <dbReference type="Proteomes" id="UP000007177"/>
    </source>
</evidence>
<dbReference type="OrthoDB" id="9805918at2"/>
<dbReference type="HOGENOM" id="CLU_019624_4_1_9"/>
<evidence type="ECO:0000256" key="8">
    <source>
        <dbReference type="ARBA" id="ARBA00022958"/>
    </source>
</evidence>
<evidence type="ECO:0000256" key="6">
    <source>
        <dbReference type="ARBA" id="ARBA00022801"/>
    </source>
</evidence>
<dbReference type="STRING" id="931626.Awo_c35600"/>
<dbReference type="PANTHER" id="PTHR42714:SF2">
    <property type="entry name" value="TRNA MODIFICATION GTPASE GTPBP3, MITOCHONDRIAL"/>
    <property type="match status" value="1"/>
</dbReference>
<dbReference type="GO" id="GO:0003924">
    <property type="term" value="F:GTPase activity"/>
    <property type="evidence" value="ECO:0007669"/>
    <property type="project" value="UniProtKB-UniRule"/>
</dbReference>
<feature type="binding site" evidence="10">
    <location>
        <position position="131"/>
    </location>
    <ligand>
        <name>(6S)-5-formyl-5,6,7,8-tetrahydrofolate</name>
        <dbReference type="ChEBI" id="CHEBI:57457"/>
    </ligand>
</feature>
<dbReference type="InterPro" id="IPR006073">
    <property type="entry name" value="GTP-bd"/>
</dbReference>
<evidence type="ECO:0000256" key="11">
    <source>
        <dbReference type="RuleBase" id="RU003313"/>
    </source>
</evidence>
<dbReference type="CDD" id="cd04164">
    <property type="entry name" value="trmE"/>
    <property type="match status" value="1"/>
</dbReference>
<dbReference type="Proteomes" id="UP000007177">
    <property type="component" value="Chromosome"/>
</dbReference>
<feature type="binding site" evidence="10">
    <location>
        <position position="92"/>
    </location>
    <ligand>
        <name>(6S)-5-formyl-5,6,7,8-tetrahydrofolate</name>
        <dbReference type="ChEBI" id="CHEBI:57457"/>
    </ligand>
</feature>
<dbReference type="SUPFAM" id="SSF116878">
    <property type="entry name" value="TrmE connector domain"/>
    <property type="match status" value="1"/>
</dbReference>
<feature type="binding site" evidence="10">
    <location>
        <position position="459"/>
    </location>
    <ligand>
        <name>(6S)-5-formyl-5,6,7,8-tetrahydrofolate</name>
        <dbReference type="ChEBI" id="CHEBI:57457"/>
    </ligand>
</feature>
<dbReference type="GO" id="GO:0005829">
    <property type="term" value="C:cytosol"/>
    <property type="evidence" value="ECO:0007669"/>
    <property type="project" value="TreeGrafter"/>
</dbReference>
<dbReference type="NCBIfam" id="TIGR00450">
    <property type="entry name" value="mnmE_trmE_thdF"/>
    <property type="match status" value="1"/>
</dbReference>
<dbReference type="FunFam" id="3.40.50.300:FF:000494">
    <property type="entry name" value="tRNA modification GTPase MnmE"/>
    <property type="match status" value="1"/>
</dbReference>
<evidence type="ECO:0000259" key="12">
    <source>
        <dbReference type="PROSITE" id="PS51709"/>
    </source>
</evidence>
<comment type="subcellular location">
    <subcellularLocation>
        <location evidence="10">Cytoplasm</location>
    </subcellularLocation>
</comment>
<protein>
    <recommendedName>
        <fullName evidence="10">tRNA modification GTPase MnmE</fullName>
        <ecNumber evidence="10">3.6.-.-</ecNumber>
    </recommendedName>
</protein>
<feature type="domain" description="TrmE-type G" evidence="12">
    <location>
        <begin position="227"/>
        <end position="380"/>
    </location>
</feature>
<evidence type="ECO:0000256" key="9">
    <source>
        <dbReference type="ARBA" id="ARBA00023134"/>
    </source>
</evidence>
<feature type="binding site" evidence="10">
    <location>
        <position position="27"/>
    </location>
    <ligand>
        <name>(6S)-5-formyl-5,6,7,8-tetrahydrofolate</name>
        <dbReference type="ChEBI" id="CHEBI:57457"/>
    </ligand>
</feature>
<dbReference type="SUPFAM" id="SSF52540">
    <property type="entry name" value="P-loop containing nucleoside triphosphate hydrolases"/>
    <property type="match status" value="1"/>
</dbReference>
<proteinExistence type="inferred from homology"/>
<dbReference type="GO" id="GO:0005525">
    <property type="term" value="F:GTP binding"/>
    <property type="evidence" value="ECO:0007669"/>
    <property type="project" value="UniProtKB-UniRule"/>
</dbReference>
<feature type="binding site" evidence="10">
    <location>
        <position position="256"/>
    </location>
    <ligand>
        <name>K(+)</name>
        <dbReference type="ChEBI" id="CHEBI:29103"/>
    </ligand>
</feature>
<feature type="binding site" evidence="10">
    <location>
        <position position="258"/>
    </location>
    <ligand>
        <name>K(+)</name>
        <dbReference type="ChEBI" id="CHEBI:29103"/>
    </ligand>
</feature>
<comment type="function">
    <text evidence="10">Exhibits a very high intrinsic GTPase hydrolysis rate. Involved in the addition of a carboxymethylaminomethyl (cmnm) group at the wobble position (U34) of certain tRNAs, forming tRNA-cmnm(5)s(2)U34.</text>
</comment>
<dbReference type="GO" id="GO:0002098">
    <property type="term" value="P:tRNA wobble uridine modification"/>
    <property type="evidence" value="ECO:0007669"/>
    <property type="project" value="TreeGrafter"/>
</dbReference>
<dbReference type="InterPro" id="IPR005225">
    <property type="entry name" value="Small_GTP-bd"/>
</dbReference>
<dbReference type="GO" id="GO:0046872">
    <property type="term" value="F:metal ion binding"/>
    <property type="evidence" value="ECO:0007669"/>
    <property type="project" value="UniProtKB-KW"/>
</dbReference>
<comment type="subunit">
    <text evidence="10">Homodimer. Heterotetramer of two MnmE and two MnmG subunits.</text>
</comment>
<dbReference type="AlphaFoldDB" id="H6LCX9"/>
<dbReference type="GO" id="GO:0042802">
    <property type="term" value="F:identical protein binding"/>
    <property type="evidence" value="ECO:0007669"/>
    <property type="project" value="UniProtKB-ARBA"/>
</dbReference>
<evidence type="ECO:0000256" key="4">
    <source>
        <dbReference type="ARBA" id="ARBA00022723"/>
    </source>
</evidence>
<keyword evidence="4 10" id="KW-0479">Metal-binding</keyword>
<dbReference type="InterPro" id="IPR031168">
    <property type="entry name" value="G_TrmE"/>
</dbReference>
<dbReference type="EMBL" id="CP002987">
    <property type="protein sequence ID" value="AFA50284.1"/>
    <property type="molecule type" value="Genomic_DNA"/>
</dbReference>
<gene>
    <name evidence="10 13" type="primary">mnmE</name>
    <name evidence="10" type="synonym">trmE</name>
    <name evidence="13" type="ordered locus">Awo_c35600</name>
</gene>
<dbReference type="eggNOG" id="COG0486">
    <property type="taxonomic scope" value="Bacteria"/>
</dbReference>
<keyword evidence="8 10" id="KW-0630">Potassium</keyword>
<comment type="cofactor">
    <cofactor evidence="10">
        <name>K(+)</name>
        <dbReference type="ChEBI" id="CHEBI:29103"/>
    </cofactor>
    <text evidence="10">Binds 1 potassium ion per subunit.</text>
</comment>
<dbReference type="InterPro" id="IPR025867">
    <property type="entry name" value="MnmE_helical"/>
</dbReference>
<dbReference type="KEGG" id="awo:Awo_c35600"/>
<keyword evidence="6 10" id="KW-0378">Hydrolase</keyword>
<name>H6LCX9_ACEWD</name>
<evidence type="ECO:0000256" key="2">
    <source>
        <dbReference type="ARBA" id="ARBA00022490"/>
    </source>
</evidence>
<dbReference type="RefSeq" id="WP_014357860.1">
    <property type="nucleotide sequence ID" value="NC_016894.1"/>
</dbReference>
<reference evidence="13 14" key="2">
    <citation type="journal article" date="2012" name="PLoS ONE">
        <title>An ancient pathway combining carbon dioxide fixation with the generation and utilization of a sodium ion gradient for ATP synthesis.</title>
        <authorList>
            <person name="Poehlein A."/>
            <person name="Schmidt S."/>
            <person name="Kaster A.K."/>
            <person name="Goenrich M."/>
            <person name="Vollmers J."/>
            <person name="Thurmer A."/>
            <person name="Bertsch J."/>
            <person name="Schuchmann K."/>
            <person name="Voigt B."/>
            <person name="Hecker M."/>
            <person name="Daniel R."/>
            <person name="Thauer R.K."/>
            <person name="Gottschalk G."/>
            <person name="Muller V."/>
        </authorList>
    </citation>
    <scope>NUCLEOTIDE SEQUENCE [LARGE SCALE GENOMIC DNA]</scope>
    <source>
        <strain evidence="14">ATCC 29683 / DSM 1030 / JCM 2381 / KCTC 1655 / WB1</strain>
    </source>
</reference>
<comment type="similarity">
    <text evidence="1 10 11">Belongs to the TRAFAC class TrmE-Era-EngA-EngB-Septin-like GTPase superfamily. TrmE GTPase family.</text>
</comment>
<dbReference type="Gene3D" id="3.30.1360.120">
    <property type="entry name" value="Probable tRNA modification gtpase trme, domain 1"/>
    <property type="match status" value="1"/>
</dbReference>
<feature type="binding site" evidence="10">
    <location>
        <position position="262"/>
    </location>
    <ligand>
        <name>Mg(2+)</name>
        <dbReference type="ChEBI" id="CHEBI:18420"/>
    </ligand>
</feature>
<sequence length="459" mass="50835">MNVLLQNEDTIAAVATGMGGAGIGIIRISGSNAIEIGNRIFVNPSEKKLITAKSHELIYGHIIDPMTKKDIDEVLISKMKAPHSYTAEDVVEINCHGGIVSLRKILKLVIQSGARLAEPGEFTKRAFLNGRIDLAQAEAVIDIINAKTEKSLESSMAQLEGKLSQKLEALDVILIEILSHMEVNIDYPEYDIEEISFSFVNQQIKTIINKIEEILEVAETGKIYREGITTAILGEPNVGKSSLLNTLLMENKAIVTDIPGTTRDTIEEYINIEGVPFKIIDTAGIRKTDNLVEKIGVEKSRALLDQTNLVIFMRDISQELSDEEIALLELLKNKQTIYVANKTDVISDAKTAIKEPWIPMSLIEDEGIEMLKKEMIKMVFEGTVNQDADYLLTNARHIQLLEATKNSLENAIKTMASQMPIELVSIDVMEALENLRGITGKAIGMDIIDQIFKNFCIGK</sequence>
<feature type="binding site" evidence="10">
    <location>
        <position position="241"/>
    </location>
    <ligand>
        <name>Mg(2+)</name>
        <dbReference type="ChEBI" id="CHEBI:18420"/>
    </ligand>
</feature>
<keyword evidence="3 10" id="KW-0819">tRNA processing</keyword>
<feature type="binding site" evidence="10">
    <location>
        <position position="261"/>
    </location>
    <ligand>
        <name>K(+)</name>
        <dbReference type="ChEBI" id="CHEBI:29103"/>
    </ligand>
</feature>
<dbReference type="CDD" id="cd14858">
    <property type="entry name" value="TrmE_N"/>
    <property type="match status" value="1"/>
</dbReference>
<dbReference type="InterPro" id="IPR027417">
    <property type="entry name" value="P-loop_NTPase"/>
</dbReference>
<dbReference type="Gene3D" id="1.20.120.430">
    <property type="entry name" value="tRNA modification GTPase MnmE domain 2"/>
    <property type="match status" value="1"/>
</dbReference>
<accession>H6LCX9</accession>
<evidence type="ECO:0000256" key="5">
    <source>
        <dbReference type="ARBA" id="ARBA00022741"/>
    </source>
</evidence>
<evidence type="ECO:0000256" key="1">
    <source>
        <dbReference type="ARBA" id="ARBA00011043"/>
    </source>
</evidence>
<dbReference type="GO" id="GO:0030488">
    <property type="term" value="P:tRNA methylation"/>
    <property type="evidence" value="ECO:0007669"/>
    <property type="project" value="TreeGrafter"/>
</dbReference>
<dbReference type="FunFam" id="3.30.1360.120:FF:000003">
    <property type="entry name" value="tRNA modification GTPase MnmE"/>
    <property type="match status" value="1"/>
</dbReference>
<dbReference type="Pfam" id="PF10396">
    <property type="entry name" value="TrmE_N"/>
    <property type="match status" value="1"/>
</dbReference>
<feature type="binding site" evidence="10">
    <location>
        <begin position="281"/>
        <end position="284"/>
    </location>
    <ligand>
        <name>GTP</name>
        <dbReference type="ChEBI" id="CHEBI:37565"/>
    </ligand>
</feature>
<dbReference type="EC" id="3.6.-.-" evidence="10"/>
<keyword evidence="9 10" id="KW-0342">GTP-binding</keyword>
<reference evidence="14" key="1">
    <citation type="submission" date="2011-07" db="EMBL/GenBank/DDBJ databases">
        <title>Complete genome sequence of Acetobacterium woodii.</title>
        <authorList>
            <person name="Poehlein A."/>
            <person name="Schmidt S."/>
            <person name="Kaster A.-K."/>
            <person name="Goenrich M."/>
            <person name="Vollmers J."/>
            <person name="Thuermer A."/>
            <person name="Gottschalk G."/>
            <person name="Thauer R.K."/>
            <person name="Daniel R."/>
            <person name="Mueller V."/>
        </authorList>
    </citation>
    <scope>NUCLEOTIDE SEQUENCE [LARGE SCALE GENOMIC DNA]</scope>
    <source>
        <strain evidence="14">ATCC 29683 / DSM 1030 / JCM 2381 / KCTC 1655 / WB1</strain>
    </source>
</reference>
<dbReference type="NCBIfam" id="TIGR00231">
    <property type="entry name" value="small_GTP"/>
    <property type="match status" value="1"/>
</dbReference>
<keyword evidence="2 10" id="KW-0963">Cytoplasm</keyword>
<dbReference type="InterPro" id="IPR027266">
    <property type="entry name" value="TrmE/GcvT-like"/>
</dbReference>
<dbReference type="Pfam" id="PF12631">
    <property type="entry name" value="MnmE_helical"/>
    <property type="match status" value="1"/>
</dbReference>
<dbReference type="InterPro" id="IPR027368">
    <property type="entry name" value="MnmE_dom2"/>
</dbReference>
<dbReference type="PANTHER" id="PTHR42714">
    <property type="entry name" value="TRNA MODIFICATION GTPASE GTPBP3"/>
    <property type="match status" value="1"/>
</dbReference>
<dbReference type="HAMAP" id="MF_00379">
    <property type="entry name" value="GTPase_MnmE"/>
    <property type="match status" value="1"/>
</dbReference>
<evidence type="ECO:0000313" key="13">
    <source>
        <dbReference type="EMBL" id="AFA50284.1"/>
    </source>
</evidence>
<organism evidence="13 14">
    <name type="scientific">Acetobacterium woodii (strain ATCC 29683 / DSM 1030 / JCM 2381 / KCTC 1655 / WB1)</name>
    <dbReference type="NCBI Taxonomy" id="931626"/>
    <lineage>
        <taxon>Bacteria</taxon>
        <taxon>Bacillati</taxon>
        <taxon>Bacillota</taxon>
        <taxon>Clostridia</taxon>
        <taxon>Eubacteriales</taxon>
        <taxon>Eubacteriaceae</taxon>
        <taxon>Acetobacterium</taxon>
    </lineage>
</organism>
<dbReference type="PROSITE" id="PS51709">
    <property type="entry name" value="G_TRME"/>
    <property type="match status" value="1"/>
</dbReference>
<dbReference type="Gene3D" id="3.40.50.300">
    <property type="entry name" value="P-loop containing nucleotide triphosphate hydrolases"/>
    <property type="match status" value="1"/>
</dbReference>
<keyword evidence="14" id="KW-1185">Reference proteome</keyword>
<dbReference type="InterPro" id="IPR018948">
    <property type="entry name" value="GTP-bd_TrmE_N"/>
</dbReference>